<evidence type="ECO:0000256" key="7">
    <source>
        <dbReference type="ARBA" id="ARBA00023033"/>
    </source>
</evidence>
<evidence type="ECO:0000256" key="6">
    <source>
        <dbReference type="ARBA" id="ARBA00023004"/>
    </source>
</evidence>
<evidence type="ECO:0000256" key="5">
    <source>
        <dbReference type="ARBA" id="ARBA00023002"/>
    </source>
</evidence>
<dbReference type="GO" id="GO:0016125">
    <property type="term" value="P:sterol metabolic process"/>
    <property type="evidence" value="ECO:0007669"/>
    <property type="project" value="TreeGrafter"/>
</dbReference>
<comment type="cofactor">
    <cofactor evidence="1">
        <name>heme</name>
        <dbReference type="ChEBI" id="CHEBI:30413"/>
    </cofactor>
</comment>
<feature type="transmembrane region" description="Helical" evidence="8">
    <location>
        <begin position="49"/>
        <end position="65"/>
    </location>
</feature>
<dbReference type="Gene3D" id="1.10.630.10">
    <property type="entry name" value="Cytochrome P450"/>
    <property type="match status" value="1"/>
</dbReference>
<dbReference type="PANTHER" id="PTHR24286:SF24">
    <property type="entry name" value="LANOSTEROL 14-ALPHA DEMETHYLASE"/>
    <property type="match status" value="1"/>
</dbReference>
<keyword evidence="4" id="KW-0479">Metal-binding</keyword>
<dbReference type="STRING" id="1081102.A0A167PCM5"/>
<name>A0A167PCM5_9HYPO</name>
<dbReference type="AlphaFoldDB" id="A0A167PCM5"/>
<keyword evidence="8" id="KW-0812">Transmembrane</keyword>
<evidence type="ECO:0000313" key="9">
    <source>
        <dbReference type="EMBL" id="OAA56523.1"/>
    </source>
</evidence>
<feature type="transmembrane region" description="Helical" evidence="8">
    <location>
        <begin position="17"/>
        <end position="37"/>
    </location>
</feature>
<dbReference type="GO" id="GO:0004497">
    <property type="term" value="F:monooxygenase activity"/>
    <property type="evidence" value="ECO:0007669"/>
    <property type="project" value="UniProtKB-KW"/>
</dbReference>
<dbReference type="Pfam" id="PF00067">
    <property type="entry name" value="p450"/>
    <property type="match status" value="1"/>
</dbReference>
<evidence type="ECO:0000313" key="10">
    <source>
        <dbReference type="Proteomes" id="UP000076874"/>
    </source>
</evidence>
<dbReference type="InterPro" id="IPR036396">
    <property type="entry name" value="Cyt_P450_sf"/>
</dbReference>
<evidence type="ECO:0000256" key="2">
    <source>
        <dbReference type="ARBA" id="ARBA00010617"/>
    </source>
</evidence>
<accession>A0A167PCM5</accession>
<proteinExistence type="inferred from homology"/>
<dbReference type="Proteomes" id="UP000076874">
    <property type="component" value="Unassembled WGS sequence"/>
</dbReference>
<keyword evidence="6" id="KW-0408">Iron</keyword>
<gene>
    <name evidence="9" type="ORF">SPI_07530</name>
</gene>
<keyword evidence="3" id="KW-0349">Heme</keyword>
<sequence>MDGLLRTATDAGRFQNWPATVGILVIVALATFVVGLVRRPAFSKSAPQLVYGGGYPVLGMLRFFSERRNFIRDAARATKSGHFSFYFGKLQVVNVSGIEGRRTFLESRELNMSEGYATLFATTPRMRRDGRGESRLSLNKWFSHTIIAMMRKENFVRNLPQLVADTQGQLASLVARREAESGSAGADTLAGTFDPFVDINRIVYQLTMRTVGADDIAESPELLDKTLSLFEQIESSSSPARIIFPWLPTFGYIKRMSAGFRLFMTFKRIADDRRKSGCRRKDALQYLLDGGESMERIVTFVAGALFAGQINSGVNAAWMLVYLACDPYWYGRIRNEVDEAVHRHRSLPSQSAADVLGSLTVDDWETEFPLIDLCLRECIRVQMVGTAFRKNISNKDVPIG</sequence>
<keyword evidence="8" id="KW-1133">Transmembrane helix</keyword>
<comment type="similarity">
    <text evidence="2">Belongs to the cytochrome P450 family.</text>
</comment>
<organism evidence="9 10">
    <name type="scientific">Niveomyces insectorum RCEF 264</name>
    <dbReference type="NCBI Taxonomy" id="1081102"/>
    <lineage>
        <taxon>Eukaryota</taxon>
        <taxon>Fungi</taxon>
        <taxon>Dikarya</taxon>
        <taxon>Ascomycota</taxon>
        <taxon>Pezizomycotina</taxon>
        <taxon>Sordariomycetes</taxon>
        <taxon>Hypocreomycetidae</taxon>
        <taxon>Hypocreales</taxon>
        <taxon>Cordycipitaceae</taxon>
        <taxon>Niveomyces</taxon>
    </lineage>
</organism>
<dbReference type="OrthoDB" id="1055148at2759"/>
<protein>
    <submittedName>
        <fullName evidence="9">Cytochrome P450</fullName>
    </submittedName>
</protein>
<dbReference type="GO" id="GO:0016705">
    <property type="term" value="F:oxidoreductase activity, acting on paired donors, with incorporation or reduction of molecular oxygen"/>
    <property type="evidence" value="ECO:0007669"/>
    <property type="project" value="InterPro"/>
</dbReference>
<keyword evidence="7" id="KW-0503">Monooxygenase</keyword>
<dbReference type="EMBL" id="AZHD01000016">
    <property type="protein sequence ID" value="OAA56523.1"/>
    <property type="molecule type" value="Genomic_DNA"/>
</dbReference>
<keyword evidence="10" id="KW-1185">Reference proteome</keyword>
<comment type="caution">
    <text evidence="9">The sequence shown here is derived from an EMBL/GenBank/DDBJ whole genome shotgun (WGS) entry which is preliminary data.</text>
</comment>
<keyword evidence="8" id="KW-0472">Membrane</keyword>
<evidence type="ECO:0000256" key="4">
    <source>
        <dbReference type="ARBA" id="ARBA00022723"/>
    </source>
</evidence>
<evidence type="ECO:0000256" key="3">
    <source>
        <dbReference type="ARBA" id="ARBA00022617"/>
    </source>
</evidence>
<dbReference type="SUPFAM" id="SSF48264">
    <property type="entry name" value="Cytochrome P450"/>
    <property type="match status" value="1"/>
</dbReference>
<keyword evidence="5" id="KW-0560">Oxidoreductase</keyword>
<reference evidence="9 10" key="1">
    <citation type="journal article" date="2016" name="Genome Biol. Evol.">
        <title>Divergent and convergent evolution of fungal pathogenicity.</title>
        <authorList>
            <person name="Shang Y."/>
            <person name="Xiao G."/>
            <person name="Zheng P."/>
            <person name="Cen K."/>
            <person name="Zhan S."/>
            <person name="Wang C."/>
        </authorList>
    </citation>
    <scope>NUCLEOTIDE SEQUENCE [LARGE SCALE GENOMIC DNA]</scope>
    <source>
        <strain evidence="9 10">RCEF 264</strain>
    </source>
</reference>
<dbReference type="GO" id="GO:0020037">
    <property type="term" value="F:heme binding"/>
    <property type="evidence" value="ECO:0007669"/>
    <property type="project" value="InterPro"/>
</dbReference>
<evidence type="ECO:0000256" key="1">
    <source>
        <dbReference type="ARBA" id="ARBA00001971"/>
    </source>
</evidence>
<dbReference type="InterPro" id="IPR001128">
    <property type="entry name" value="Cyt_P450"/>
</dbReference>
<dbReference type="GO" id="GO:0005506">
    <property type="term" value="F:iron ion binding"/>
    <property type="evidence" value="ECO:0007669"/>
    <property type="project" value="InterPro"/>
</dbReference>
<evidence type="ECO:0000256" key="8">
    <source>
        <dbReference type="SAM" id="Phobius"/>
    </source>
</evidence>
<dbReference type="PANTHER" id="PTHR24286">
    <property type="entry name" value="CYTOCHROME P450 26"/>
    <property type="match status" value="1"/>
</dbReference>